<dbReference type="GO" id="GO:0003677">
    <property type="term" value="F:DNA binding"/>
    <property type="evidence" value="ECO:0007669"/>
    <property type="project" value="InterPro"/>
</dbReference>
<proteinExistence type="predicted"/>
<gene>
    <name evidence="2" type="ORF">LCGC14_1783510</name>
</gene>
<evidence type="ECO:0000259" key="1">
    <source>
        <dbReference type="Pfam" id="PF01609"/>
    </source>
</evidence>
<dbReference type="GO" id="GO:0006313">
    <property type="term" value="P:DNA transposition"/>
    <property type="evidence" value="ECO:0007669"/>
    <property type="project" value="InterPro"/>
</dbReference>
<accession>A0A0F9JUA0</accession>
<evidence type="ECO:0000313" key="2">
    <source>
        <dbReference type="EMBL" id="KKM02528.1"/>
    </source>
</evidence>
<dbReference type="SUPFAM" id="SSF53098">
    <property type="entry name" value="Ribonuclease H-like"/>
    <property type="match status" value="1"/>
</dbReference>
<name>A0A0F9JUA0_9ZZZZ</name>
<dbReference type="InterPro" id="IPR002559">
    <property type="entry name" value="Transposase_11"/>
</dbReference>
<protein>
    <recommendedName>
        <fullName evidence="1">Transposase IS4-like domain-containing protein</fullName>
    </recommendedName>
</protein>
<sequence length="455" mass="51522">MLAPEKTLILDGACKPKTLFVTRHGIQYDVTALLKRGFTTTSAGGFFFIPYLLQLSAYDFLSSMGPAKPQGIPKESLALGIVFESLFGYTAGIRSVDSVSRTDFGLLAGLPFLPSPPTQYRYLQNVPVKEALDFQVSLGRQLVEFGQITPGFPVNIDGHNIKTYSRKEMKPSFITKEGRYGKAIRTFYTQDQNSKKPLMAIATYSGTSVSQVTRRLISLTKDILDRDFLMVADKEWYCGQLIDELHKQYGITVLVPAKKTKKRLEELKAVALDKYDQTVWGNIASVYTTMNDFDGQVLMFLKKRKDGKYFALLTSENEMSSDTAMPTYTKRWRIENFFKDNDFLGMDKLPSLNLNAIQTMLSLRLLAFHALDNFRHDLGPVYNSKTPEMIHREFIDGVQGRVQLRGNVITLNIYGFEHQAAAASILTNLDGKLLRANIDPRIPWLGNRRLQFLFH</sequence>
<dbReference type="AlphaFoldDB" id="A0A0F9JUA0"/>
<organism evidence="2">
    <name type="scientific">marine sediment metagenome</name>
    <dbReference type="NCBI Taxonomy" id="412755"/>
    <lineage>
        <taxon>unclassified sequences</taxon>
        <taxon>metagenomes</taxon>
        <taxon>ecological metagenomes</taxon>
    </lineage>
</organism>
<dbReference type="Pfam" id="PF01609">
    <property type="entry name" value="DDE_Tnp_1"/>
    <property type="match status" value="1"/>
</dbReference>
<feature type="domain" description="Transposase IS4-like" evidence="1">
    <location>
        <begin position="156"/>
        <end position="367"/>
    </location>
</feature>
<dbReference type="GO" id="GO:0004803">
    <property type="term" value="F:transposase activity"/>
    <property type="evidence" value="ECO:0007669"/>
    <property type="project" value="InterPro"/>
</dbReference>
<reference evidence="2" key="1">
    <citation type="journal article" date="2015" name="Nature">
        <title>Complex archaea that bridge the gap between prokaryotes and eukaryotes.</title>
        <authorList>
            <person name="Spang A."/>
            <person name="Saw J.H."/>
            <person name="Jorgensen S.L."/>
            <person name="Zaremba-Niedzwiedzka K."/>
            <person name="Martijn J."/>
            <person name="Lind A.E."/>
            <person name="van Eijk R."/>
            <person name="Schleper C."/>
            <person name="Guy L."/>
            <person name="Ettema T.J."/>
        </authorList>
    </citation>
    <scope>NUCLEOTIDE SEQUENCE</scope>
</reference>
<dbReference type="EMBL" id="LAZR01016905">
    <property type="protein sequence ID" value="KKM02528.1"/>
    <property type="molecule type" value="Genomic_DNA"/>
</dbReference>
<dbReference type="InterPro" id="IPR012337">
    <property type="entry name" value="RNaseH-like_sf"/>
</dbReference>
<comment type="caution">
    <text evidence="2">The sequence shown here is derived from an EMBL/GenBank/DDBJ whole genome shotgun (WGS) entry which is preliminary data.</text>
</comment>